<keyword evidence="2" id="KW-0808">Transferase</keyword>
<dbReference type="PANTHER" id="PTHR18964:SF149">
    <property type="entry name" value="BIFUNCTIONAL UDP-N-ACETYLGLUCOSAMINE 2-EPIMERASE_N-ACETYLMANNOSAMINE KINASE"/>
    <property type="match status" value="1"/>
</dbReference>
<dbReference type="AlphaFoldDB" id="A0A3E2BKJ0"/>
<comment type="similarity">
    <text evidence="1">Belongs to the ROK (NagC/XylR) family.</text>
</comment>
<proteinExistence type="inferred from homology"/>
<dbReference type="SUPFAM" id="SSF53067">
    <property type="entry name" value="Actin-like ATPase domain"/>
    <property type="match status" value="1"/>
</dbReference>
<gene>
    <name evidence="2" type="ORF">OP8BY_0546</name>
</gene>
<comment type="caution">
    <text evidence="2">The sequence shown here is derived from an EMBL/GenBank/DDBJ whole genome shotgun (WGS) entry which is preliminary data.</text>
</comment>
<dbReference type="CDD" id="cd23763">
    <property type="entry name" value="ASKHA_ATPase_ROK"/>
    <property type="match status" value="1"/>
</dbReference>
<organism evidence="2 3">
    <name type="scientific">Candidatus Saccharicenans subterraneus</name>
    <dbReference type="NCBI Taxonomy" id="2508984"/>
    <lineage>
        <taxon>Bacteria</taxon>
        <taxon>Candidatus Aminicenantota</taxon>
        <taxon>Candidatus Aminicenantia</taxon>
        <taxon>Candidatus Aminicenantales</taxon>
        <taxon>Candidatus Saccharicenantaceae</taxon>
        <taxon>Candidatus Saccharicenans</taxon>
    </lineage>
</organism>
<keyword evidence="2" id="KW-0418">Kinase</keyword>
<evidence type="ECO:0000256" key="1">
    <source>
        <dbReference type="ARBA" id="ARBA00006479"/>
    </source>
</evidence>
<dbReference type="Pfam" id="PF00480">
    <property type="entry name" value="ROK"/>
    <property type="match status" value="1"/>
</dbReference>
<reference evidence="2 3" key="1">
    <citation type="submission" date="2018-08" db="EMBL/GenBank/DDBJ databases">
        <title>Genome analysis of the thermophilic bacterium of the candidate phylum Aminicenantes from deep subsurface aquifer revealed its physiology and ecological role.</title>
        <authorList>
            <person name="Kadnikov V.V."/>
            <person name="Mardanov A.V."/>
            <person name="Beletsky A.V."/>
            <person name="Karnachuk O.V."/>
            <person name="Ravin N.V."/>
        </authorList>
    </citation>
    <scope>NUCLEOTIDE SEQUENCE [LARGE SCALE GENOMIC DNA]</scope>
    <source>
        <strain evidence="2">BY38</strain>
    </source>
</reference>
<dbReference type="InterPro" id="IPR043129">
    <property type="entry name" value="ATPase_NBD"/>
</dbReference>
<dbReference type="PANTHER" id="PTHR18964">
    <property type="entry name" value="ROK (REPRESSOR, ORF, KINASE) FAMILY"/>
    <property type="match status" value="1"/>
</dbReference>
<protein>
    <submittedName>
        <fullName evidence="2">N-acetyl-D-glucosamine kinase NagC</fullName>
    </submittedName>
</protein>
<dbReference type="Proteomes" id="UP000257323">
    <property type="component" value="Unassembled WGS sequence"/>
</dbReference>
<dbReference type="EMBL" id="QUAH01000011">
    <property type="protein sequence ID" value="RFT15251.1"/>
    <property type="molecule type" value="Genomic_DNA"/>
</dbReference>
<sequence length="341" mass="36899">MPKTQRKKSQTHRNSELLVGAIDIGGTKIATGLVSRSGRVLFRSRVRVRTEGGQAVLDQVISLYYQLEAEAGRRGRKLGAVGLCVPGVVNPHTGLVWAPNISGWKDFQLVRHLKKHVHCPLVAVSDRTAYVLGETWKGAARNKKNVIYLAVGTGIGAGIMAEGVIVHGEADLAGAVGWLALNPEFKPGYENSGCFEWEASGGALARKALALLSAHPELWPSQPGQQPDPAAAVEVVCQAARQGRSEALKLVEEIQHYLAMGVANLVSTFNPEVVVLGGGLFLSPDLFFEPVKEKFKPWAQPLAARRVELVLSTLGQEAALYGCARSAWLEIQQFDKWESRA</sequence>
<accession>A0A3E2BKJ0</accession>
<dbReference type="InterPro" id="IPR000600">
    <property type="entry name" value="ROK"/>
</dbReference>
<dbReference type="Gene3D" id="3.30.420.40">
    <property type="match status" value="2"/>
</dbReference>
<dbReference type="GO" id="GO:0016301">
    <property type="term" value="F:kinase activity"/>
    <property type="evidence" value="ECO:0007669"/>
    <property type="project" value="UniProtKB-KW"/>
</dbReference>
<evidence type="ECO:0000313" key="3">
    <source>
        <dbReference type="Proteomes" id="UP000257323"/>
    </source>
</evidence>
<evidence type="ECO:0000313" key="2">
    <source>
        <dbReference type="EMBL" id="RFT15251.1"/>
    </source>
</evidence>
<name>A0A3E2BKJ0_9BACT</name>